<feature type="compositionally biased region" description="Gly residues" evidence="1">
    <location>
        <begin position="2132"/>
        <end position="2144"/>
    </location>
</feature>
<evidence type="ECO:0000313" key="2">
    <source>
        <dbReference type="EMBL" id="CEM40916.1"/>
    </source>
</evidence>
<feature type="compositionally biased region" description="Basic and acidic residues" evidence="1">
    <location>
        <begin position="1556"/>
        <end position="1580"/>
    </location>
</feature>
<feature type="compositionally biased region" description="Basic and acidic residues" evidence="1">
    <location>
        <begin position="1669"/>
        <end position="1689"/>
    </location>
</feature>
<organism evidence="2">
    <name type="scientific">Chromera velia CCMP2878</name>
    <dbReference type="NCBI Taxonomy" id="1169474"/>
    <lineage>
        <taxon>Eukaryota</taxon>
        <taxon>Sar</taxon>
        <taxon>Alveolata</taxon>
        <taxon>Colpodellida</taxon>
        <taxon>Chromeraceae</taxon>
        <taxon>Chromera</taxon>
    </lineage>
</organism>
<feature type="region of interest" description="Disordered" evidence="1">
    <location>
        <begin position="1052"/>
        <end position="1102"/>
    </location>
</feature>
<sequence length="2222" mass="237216">MARRQNFRRRNLAGGVPGMVQQDMPQKACGHLLSVGKDDDFDLLEEQEPAESLHDRERSPSPSFPSAKKSGTRGAKGSRGRSKSAAQKPPSAMYKGEGEASELSRGSSTACSAGASLEFSSFMEGGGESVARTVSSTSSLLPSGQTSAEPHFVPFVPMQPVQTPGKFPQIPILPVGTLPRSASTLPSHSSSSSTNSGIMAPPFQQEHHHQMQQQQQPSGKKRKSAGERPSGPPPPTDPLSVDFRGAPPPPGQTLGQQYLYQQRLLSAVAARSSPSPSPSGLWNFFLNSGLSGNPLSSVYYSQMGMAPTPSQQHSAMLERIRAFQSQPTAAFPFIPMQPVSASPTPPSSQEKGAGGKGKRGSPGGEKEKEERKKRKQSAGVPGSLGPPCPVQISQVTVEAVLYRDVPPSTAAAGGAADGTVFGLRTCSEVEAERKRQAMAEKRRREANIRVQAHAAAPLRARQHGPPRPVLVPALSFTVETALYRQTPDSRLETKSEIMHERWKVRLAQLQEGREERRQEAQELKRMQTEERNQRLRERAYQREQEKREMQEAREAKKEEMRSARESKKEEIRSARESRREAKVKEREEKREAKEREKEESRRRRQMERDERLFWRQRGQEVVPVAIEIHSQEESDFLNVCPELLGFLMLCLSERELGALQGSCRMLRLSVQAFVERHSMVRMLSGNLHVESVTLVTEPEERPDLTENPPDVPHRLPQKLLQPRKSMVFAVLPLPPAGSLGALSRCTALGSDRAPPPLPPLPAPRLGGGVRGEGEDVGEGPVDGGEGEEDFPTGQGGSLLHSLPPAQADVDPSEDPLGALAAFRRGAFPPPLSRPAGGEGTPLGLSGSRERDTQDDWREEDGVDPEEELLLSERAEWEAAVEPQSLVVAGGYGLYDMYDTEVAMPCCETWTLPLQKMGKVGDRTILQNELGRCVPDFQALPDIQGGRGRAGVDSAVGTLSLSARPDRGDLTLMGGTDGMGTGRRRRSQPPLSGVSSETDHKSPLMDTPLSLFQGWWNHPGWMTEAVLEQNDTFRFHAADAVVVGNYLFRGVQDRQPKQKKTRSPGATNEQEPSAAAASSSSSSSSSSSGGVSQGVSGRGVGMGGFNDSGGITASPVILPSAAPDLDAADEPLGLDSEAELEGSKRRELEPLSSLSVFVFCYFYQGGNRATAKRRFDKVAVFSSESGKRKGKGMLCDAVREREEESRQGQQERESAAPQNPALSLEQQAAAALFDVPFGSAPERQFPSGVAAAASDASWRSYDAVGEVPSMREAYASCLWGQEPGSRFVIVHGGFQGNSLLGDCYALFLGADEWKNAQGNGGGVASAAAAALLAESRGRGGVSASQRSGAVFADDEPEDVDFFGGVEDPLGGEPQQKKEPGDKVPSPGAGLPPTDREEMKTDDLTVRAKTEECIREEENAEEKGEGVQDDDSPLSLLHKNEPKSVGQPKKKNSKPGKLTASVAQKEEEEDGEKEEADAEETPLSLVRGRKEKARTDYRTGRAGQKKREGEAKKKKKQLVVEDELEEEKEGEGSAPLCRSARRSASACASAKVPPKSDGLSKQEPRTRAASKSKEGHPAKETAKANPKAKAGSKGKKEQSASSAKPKPEAPITASRAKSARAKASSSSSSSSTAAAAAASKAVPPKKSTGGQRPGTRSMRKRRRSAPAASEATRRESQRLREAREAAKKTESESAQLRTVSTRNVKRKEGTDSASPSPSPSPSVSSSHPASASRRDGSHWREARRRRSGGSRMGPATPDGRFANFRWVRLQADPWRGPVEGMQGGGTSMEGSEGDEEGNENSGGSVPHPRFGHSLTVIRNRAFIFGGRGAASIGVGAGVSGFGAFTGKCPRWSASACHHQTAVLQDVWVLERLPERRHRGFGYQFKWSCPQVFGERPPPRASHAATAVGLHLAIFGGSNTRYLNDLWMLNTGNMIWAKVELPHLKPQPDAAPARSSSSSAASASRPETFGEEGEDKEGSSAAVSASSSSSSSAPAASSSSSAEAHGHSGCGGAAAAGESESADQPTGSSAVPQATVSSPSAPSPSQGPPLISARAESGLSFDGSHTLLIFGGSSRFSRDPRFARKKDFFGGLFCLRLSGKSTAERQMSRPFRARRERQSSRGLGGAGRAHSPPQCGGGGRGSTGRSGEGFPLAPAAQMGSAPRLVASSSSSLSGPPNGLTLPTFQLAPAQTSASPTSNQAPVLDSSPPVLVGEAVEAEVIEDADR</sequence>
<feature type="region of interest" description="Disordered" evidence="1">
    <location>
        <begin position="1198"/>
        <end position="1219"/>
    </location>
</feature>
<feature type="compositionally biased region" description="Acidic residues" evidence="1">
    <location>
        <begin position="39"/>
        <end position="49"/>
    </location>
</feature>
<feature type="region of interest" description="Disordered" evidence="1">
    <location>
        <begin position="434"/>
        <end position="469"/>
    </location>
</feature>
<dbReference type="InterPro" id="IPR015915">
    <property type="entry name" value="Kelch-typ_b-propeller"/>
</dbReference>
<feature type="compositionally biased region" description="Gly residues" evidence="1">
    <location>
        <begin position="352"/>
        <end position="363"/>
    </location>
</feature>
<feature type="region of interest" description="Disordered" evidence="1">
    <location>
        <begin position="1"/>
        <end position="27"/>
    </location>
</feature>
<accession>A0A0G4HAV6</accession>
<feature type="compositionally biased region" description="Basic and acidic residues" evidence="1">
    <location>
        <begin position="434"/>
        <end position="447"/>
    </location>
</feature>
<name>A0A0G4HAV6_9ALVE</name>
<dbReference type="PANTHER" id="PTHR23244">
    <property type="entry name" value="KELCH REPEAT DOMAIN"/>
    <property type="match status" value="1"/>
</dbReference>
<proteinExistence type="predicted"/>
<feature type="compositionally biased region" description="Acidic residues" evidence="1">
    <location>
        <begin position="1518"/>
        <end position="1527"/>
    </location>
</feature>
<dbReference type="Pfam" id="PF24681">
    <property type="entry name" value="Kelch_KLHDC2_KLHL20_DRC7"/>
    <property type="match status" value="1"/>
</dbReference>
<feature type="region of interest" description="Disordered" evidence="1">
    <location>
        <begin position="334"/>
        <end position="389"/>
    </location>
</feature>
<feature type="region of interest" description="Disordered" evidence="1">
    <location>
        <begin position="178"/>
        <end position="254"/>
    </location>
</feature>
<reference evidence="2" key="1">
    <citation type="submission" date="2014-11" db="EMBL/GenBank/DDBJ databases">
        <authorList>
            <person name="Otto D Thomas"/>
            <person name="Naeem Raeece"/>
        </authorList>
    </citation>
    <scope>NUCLEOTIDE SEQUENCE</scope>
</reference>
<evidence type="ECO:0000256" key="1">
    <source>
        <dbReference type="SAM" id="MobiDB-lite"/>
    </source>
</evidence>
<feature type="compositionally biased region" description="Polar residues" evidence="1">
    <location>
        <begin position="1690"/>
        <end position="1700"/>
    </location>
</feature>
<feature type="region of interest" description="Disordered" evidence="1">
    <location>
        <begin position="1339"/>
        <end position="1759"/>
    </location>
</feature>
<dbReference type="EMBL" id="CDMZ01002130">
    <property type="protein sequence ID" value="CEM40916.1"/>
    <property type="molecule type" value="Genomic_DNA"/>
</dbReference>
<feature type="compositionally biased region" description="Basic and acidic residues" evidence="1">
    <location>
        <begin position="1392"/>
        <end position="1424"/>
    </location>
</feature>
<dbReference type="Gene3D" id="2.120.10.80">
    <property type="entry name" value="Kelch-type beta propeller"/>
    <property type="match status" value="1"/>
</dbReference>
<protein>
    <submittedName>
        <fullName evidence="2">Uncharacterized protein</fullName>
    </submittedName>
</protein>
<dbReference type="VEuPathDB" id="CryptoDB:Cvel_25645"/>
<feature type="region of interest" description="Disordered" evidence="1">
    <location>
        <begin position="39"/>
        <end position="107"/>
    </location>
</feature>
<feature type="compositionally biased region" description="Polar residues" evidence="1">
    <location>
        <begin position="2185"/>
        <end position="2197"/>
    </location>
</feature>
<feature type="region of interest" description="Disordered" evidence="1">
    <location>
        <begin position="513"/>
        <end position="602"/>
    </location>
</feature>
<feature type="compositionally biased region" description="Low complexity" evidence="1">
    <location>
        <begin position="1947"/>
        <end position="1963"/>
    </location>
</feature>
<feature type="region of interest" description="Disordered" evidence="1">
    <location>
        <begin position="1943"/>
        <end position="2054"/>
    </location>
</feature>
<feature type="compositionally biased region" description="Low complexity" evidence="1">
    <location>
        <begin position="1976"/>
        <end position="2000"/>
    </location>
</feature>
<feature type="region of interest" description="Disordered" evidence="1">
    <location>
        <begin position="2098"/>
        <end position="2222"/>
    </location>
</feature>
<feature type="compositionally biased region" description="Pro residues" evidence="1">
    <location>
        <begin position="753"/>
        <end position="762"/>
    </location>
</feature>
<feature type="compositionally biased region" description="Low complexity" evidence="1">
    <location>
        <begin position="2025"/>
        <end position="2037"/>
    </location>
</feature>
<feature type="compositionally biased region" description="Low complexity" evidence="1">
    <location>
        <begin position="1610"/>
        <end position="1639"/>
    </location>
</feature>
<feature type="compositionally biased region" description="Low complexity" evidence="1">
    <location>
        <begin position="1719"/>
        <end position="1729"/>
    </location>
</feature>
<feature type="compositionally biased region" description="Low complexity" evidence="1">
    <location>
        <begin position="2156"/>
        <end position="2179"/>
    </location>
</feature>
<feature type="compositionally biased region" description="Basic residues" evidence="1">
    <location>
        <begin position="1"/>
        <end position="11"/>
    </location>
</feature>
<feature type="region of interest" description="Disordered" evidence="1">
    <location>
        <begin position="965"/>
        <end position="1004"/>
    </location>
</feature>
<feature type="compositionally biased region" description="Low complexity" evidence="1">
    <location>
        <begin position="1072"/>
        <end position="1094"/>
    </location>
</feature>
<feature type="region of interest" description="Disordered" evidence="1">
    <location>
        <begin position="1771"/>
        <end position="1808"/>
    </location>
</feature>
<feature type="region of interest" description="Disordered" evidence="1">
    <location>
        <begin position="750"/>
        <end position="864"/>
    </location>
</feature>
<feature type="compositionally biased region" description="Basic and acidic residues" evidence="1">
    <location>
        <begin position="1198"/>
        <end position="1213"/>
    </location>
</feature>
<gene>
    <name evidence="2" type="ORF">Cvel_25645</name>
</gene>
<feature type="compositionally biased region" description="Low complexity" evidence="1">
    <location>
        <begin position="181"/>
        <end position="196"/>
    </location>
</feature>
<feature type="compositionally biased region" description="Acidic residues" evidence="1">
    <location>
        <begin position="2212"/>
        <end position="2222"/>
    </location>
</feature>
<dbReference type="PANTHER" id="PTHR23244:SF493">
    <property type="entry name" value="GALACTOSE OXIDASE, CENTRAL DOMAIN FAMILY PROTEIN"/>
    <property type="match status" value="1"/>
</dbReference>
<feature type="compositionally biased region" description="Basic and acidic residues" evidence="1">
    <location>
        <begin position="1491"/>
        <end position="1509"/>
    </location>
</feature>
<feature type="compositionally biased region" description="Acidic residues" evidence="1">
    <location>
        <begin position="1464"/>
        <end position="1478"/>
    </location>
</feature>
<dbReference type="SUPFAM" id="SSF117281">
    <property type="entry name" value="Kelch motif"/>
    <property type="match status" value="1"/>
</dbReference>